<dbReference type="SMART" id="SM00066">
    <property type="entry name" value="GAL4"/>
    <property type="match status" value="1"/>
</dbReference>
<dbReference type="GO" id="GO:0000981">
    <property type="term" value="F:DNA-binding transcription factor activity, RNA polymerase II-specific"/>
    <property type="evidence" value="ECO:0007669"/>
    <property type="project" value="InterPro"/>
</dbReference>
<dbReference type="GeneID" id="30175203"/>
<name>A0AAJ8L3A2_9TREE</name>
<dbReference type="PANTHER" id="PTHR31001:SF56">
    <property type="entry name" value="ZN(2)-C6 FUNGAL-TYPE DOMAIN-CONTAINING PROTEIN"/>
    <property type="match status" value="1"/>
</dbReference>
<feature type="region of interest" description="Disordered" evidence="4">
    <location>
        <begin position="1"/>
        <end position="43"/>
    </location>
</feature>
<evidence type="ECO:0000256" key="2">
    <source>
        <dbReference type="ARBA" id="ARBA00022723"/>
    </source>
</evidence>
<dbReference type="Proteomes" id="UP000094020">
    <property type="component" value="Chromosome 2"/>
</dbReference>
<dbReference type="KEGG" id="kpin:30175203"/>
<feature type="region of interest" description="Disordered" evidence="4">
    <location>
        <begin position="682"/>
        <end position="747"/>
    </location>
</feature>
<sequence>MTAMRPPPLPSPKADVGGGSSDGGAKPATGSVKQVNGTKAEKERTGRQSFSCAECRRLKLKCSREWPCSSCEKRGCAQICPNGEMRTGKGKRLILADTAELHQRISLLEVALAQSHAKHSSTPHPLLKSPYLFSPRDSNTQIYPRPNIKVEGQLSPVGDELVEGAFGTLTIGEEGQAKFVGSFAGSEYLREEIESSEEGSSPSMVSNVLLQTPSNMEHNGGYQHPLITPPATANAESNRVQLGTDHHDDGLGLHPDLFAGGDNQAHSLDQLRMELPDYNNEGKLLIESYWENVNWQYQPIPKAMFDNDHLVTSYDTETSPNAHKMACVFLVMAIGAMFDLNRPPFHPRGEHLFRLGRSCINVIGLEHSSPATIQALHLMGTYILNDKRGNGAELFWPIIGTAVKIAQSLGLHRDGASFGLSPYEVEERRQVWWELVTYDRLQALCFGRPCATSNKWSDTKIPEGSDSMGDEDGFHRAKYTLISMMERVIDIQTQASLTSYQAIIQLDSELREFKSTLPEQLLPTVAIQDLPLDSSVNPHLVIHRLGIRLQIAQMRLLLNRPLFAKALQENPDDPSRSKLGQSFVALFESAQEIVQLVKILVIYHPSLVARWWFFWFHAFSSAVCLAAVVIQAPSCAFASPSFHCMSIVCDISHAAREGCRAKKGLPILLRLRRRAHEALSAATKSRKIAATNPAPEEDDLSHLAGSIKLRRIQGSSHKRSSSSPSHPGTGPNGETTPSPQSGSSVATSTTLAEPFMHEGIVPTFPGNVLIPSQPYPIHQPMHTPSTWVSDDPIHQYINSSVSPATSYNTNRNGFLVDISQAHQFPQMQGQEQSPLNNYVDQRASIGSGSVNGHSVIYGNGSSPECVDMDMSMALGMRYPLNGGIPLEMNTSIVINMNDQDLNHGQYQSSKGPEDFQLQNGYTNHSPDANPDGNGNQRLQGNGNVMFSNPNGNEGEMFGFNFEDFVNQMSG</sequence>
<reference evidence="6" key="1">
    <citation type="submission" date="2013-07" db="EMBL/GenBank/DDBJ databases">
        <authorList>
            <consortium name="The Broad Institute Genome Sequencing Platform"/>
            <person name="Cuomo C."/>
            <person name="Litvintseva A."/>
            <person name="Chen Y."/>
            <person name="Heitman J."/>
            <person name="Sun S."/>
            <person name="Springer D."/>
            <person name="Dromer F."/>
            <person name="Young S.K."/>
            <person name="Zeng Q."/>
            <person name="Gargeya S."/>
            <person name="Fitzgerald M."/>
            <person name="Abouelleil A."/>
            <person name="Alvarado L."/>
            <person name="Berlin A.M."/>
            <person name="Chapman S.B."/>
            <person name="Dewar J."/>
            <person name="Goldberg J."/>
            <person name="Griggs A."/>
            <person name="Gujja S."/>
            <person name="Hansen M."/>
            <person name="Howarth C."/>
            <person name="Imamovic A."/>
            <person name="Larimer J."/>
            <person name="McCowan C."/>
            <person name="Murphy C."/>
            <person name="Pearson M."/>
            <person name="Priest M."/>
            <person name="Roberts A."/>
            <person name="Saif S."/>
            <person name="Shea T."/>
            <person name="Sykes S."/>
            <person name="Wortman J."/>
            <person name="Nusbaum C."/>
            <person name="Birren B."/>
        </authorList>
    </citation>
    <scope>NUCLEOTIDE SEQUENCE</scope>
    <source>
        <strain evidence="6">CBS 10737</strain>
    </source>
</reference>
<dbReference type="InterPro" id="IPR036864">
    <property type="entry name" value="Zn2-C6_fun-type_DNA-bd_sf"/>
</dbReference>
<reference evidence="6" key="2">
    <citation type="submission" date="2024-02" db="EMBL/GenBank/DDBJ databases">
        <title>Comparative genomics of Cryptococcus and Kwoniella reveals pathogenesis evolution and contrasting modes of karyotype evolution via chromosome fusion or intercentromeric recombination.</title>
        <authorList>
            <person name="Coelho M.A."/>
            <person name="David-Palma M."/>
            <person name="Shea T."/>
            <person name="Bowers K."/>
            <person name="McGinley-Smith S."/>
            <person name="Mohammad A.W."/>
            <person name="Gnirke A."/>
            <person name="Yurkov A.M."/>
            <person name="Nowrousian M."/>
            <person name="Sun S."/>
            <person name="Cuomo C.A."/>
            <person name="Heitman J."/>
        </authorList>
    </citation>
    <scope>NUCLEOTIDE SEQUENCE</scope>
    <source>
        <strain evidence="6">CBS 10737</strain>
    </source>
</reference>
<dbReference type="Pfam" id="PF04082">
    <property type="entry name" value="Fungal_trans"/>
    <property type="match status" value="1"/>
</dbReference>
<dbReference type="EMBL" id="CP144520">
    <property type="protein sequence ID" value="WWC68150.1"/>
    <property type="molecule type" value="Genomic_DNA"/>
</dbReference>
<dbReference type="PROSITE" id="PS00463">
    <property type="entry name" value="ZN2_CY6_FUNGAL_1"/>
    <property type="match status" value="1"/>
</dbReference>
<dbReference type="InterPro" id="IPR050613">
    <property type="entry name" value="Sec_Metabolite_Reg"/>
</dbReference>
<evidence type="ECO:0000256" key="4">
    <source>
        <dbReference type="SAM" id="MobiDB-lite"/>
    </source>
</evidence>
<dbReference type="AlphaFoldDB" id="A0AAJ8L3A2"/>
<proteinExistence type="predicted"/>
<dbReference type="PROSITE" id="PS50048">
    <property type="entry name" value="ZN2_CY6_FUNGAL_2"/>
    <property type="match status" value="1"/>
</dbReference>
<keyword evidence="2" id="KW-0479">Metal-binding</keyword>
<feature type="domain" description="Zn(2)-C6 fungal-type" evidence="5">
    <location>
        <begin position="51"/>
        <end position="80"/>
    </location>
</feature>
<feature type="compositionally biased region" description="Polar residues" evidence="4">
    <location>
        <begin position="903"/>
        <end position="926"/>
    </location>
</feature>
<feature type="compositionally biased region" description="Pro residues" evidence="4">
    <location>
        <begin position="1"/>
        <end position="11"/>
    </location>
</feature>
<feature type="region of interest" description="Disordered" evidence="4">
    <location>
        <begin position="903"/>
        <end position="951"/>
    </location>
</feature>
<gene>
    <name evidence="6" type="ORF">I206_102073</name>
</gene>
<dbReference type="PANTHER" id="PTHR31001">
    <property type="entry name" value="UNCHARACTERIZED TRANSCRIPTIONAL REGULATORY PROTEIN"/>
    <property type="match status" value="1"/>
</dbReference>
<organism evidence="6 7">
    <name type="scientific">Kwoniella pini CBS 10737</name>
    <dbReference type="NCBI Taxonomy" id="1296096"/>
    <lineage>
        <taxon>Eukaryota</taxon>
        <taxon>Fungi</taxon>
        <taxon>Dikarya</taxon>
        <taxon>Basidiomycota</taxon>
        <taxon>Agaricomycotina</taxon>
        <taxon>Tremellomycetes</taxon>
        <taxon>Tremellales</taxon>
        <taxon>Cryptococcaceae</taxon>
        <taxon>Kwoniella</taxon>
    </lineage>
</organism>
<dbReference type="GO" id="GO:0003677">
    <property type="term" value="F:DNA binding"/>
    <property type="evidence" value="ECO:0007669"/>
    <property type="project" value="InterPro"/>
</dbReference>
<dbReference type="SMART" id="SM00906">
    <property type="entry name" value="Fungal_trans"/>
    <property type="match status" value="1"/>
</dbReference>
<dbReference type="GO" id="GO:0005634">
    <property type="term" value="C:nucleus"/>
    <property type="evidence" value="ECO:0007669"/>
    <property type="project" value="UniProtKB-SubCell"/>
</dbReference>
<accession>A0AAJ8L3A2</accession>
<dbReference type="Gene3D" id="4.10.240.10">
    <property type="entry name" value="Zn(2)-C6 fungal-type DNA-binding domain"/>
    <property type="match status" value="1"/>
</dbReference>
<evidence type="ECO:0000256" key="1">
    <source>
        <dbReference type="ARBA" id="ARBA00004123"/>
    </source>
</evidence>
<evidence type="ECO:0000259" key="5">
    <source>
        <dbReference type="PROSITE" id="PS50048"/>
    </source>
</evidence>
<evidence type="ECO:0000313" key="6">
    <source>
        <dbReference type="EMBL" id="WWC68150.1"/>
    </source>
</evidence>
<dbReference type="CDD" id="cd00067">
    <property type="entry name" value="GAL4"/>
    <property type="match status" value="1"/>
</dbReference>
<feature type="compositionally biased region" description="Low complexity" evidence="4">
    <location>
        <begin position="932"/>
        <end position="943"/>
    </location>
</feature>
<dbReference type="GO" id="GO:0008270">
    <property type="term" value="F:zinc ion binding"/>
    <property type="evidence" value="ECO:0007669"/>
    <property type="project" value="InterPro"/>
</dbReference>
<evidence type="ECO:0000256" key="3">
    <source>
        <dbReference type="ARBA" id="ARBA00023242"/>
    </source>
</evidence>
<dbReference type="SUPFAM" id="SSF57701">
    <property type="entry name" value="Zn2/Cys6 DNA-binding domain"/>
    <property type="match status" value="1"/>
</dbReference>
<dbReference type="InterPro" id="IPR007219">
    <property type="entry name" value="XnlR_reg_dom"/>
</dbReference>
<dbReference type="InterPro" id="IPR001138">
    <property type="entry name" value="Zn2Cys6_DnaBD"/>
</dbReference>
<dbReference type="CDD" id="cd12148">
    <property type="entry name" value="fungal_TF_MHR"/>
    <property type="match status" value="1"/>
</dbReference>
<feature type="compositionally biased region" description="Basic residues" evidence="4">
    <location>
        <begin position="708"/>
        <end position="720"/>
    </location>
</feature>
<dbReference type="RefSeq" id="XP_019008279.2">
    <property type="nucleotide sequence ID" value="XM_019158533.2"/>
</dbReference>
<keyword evidence="3" id="KW-0539">Nucleus</keyword>
<feature type="compositionally biased region" description="Polar residues" evidence="4">
    <location>
        <begin position="732"/>
        <end position="747"/>
    </location>
</feature>
<dbReference type="Pfam" id="PF00172">
    <property type="entry name" value="Zn_clus"/>
    <property type="match status" value="1"/>
</dbReference>
<dbReference type="GO" id="GO:0006351">
    <property type="term" value="P:DNA-templated transcription"/>
    <property type="evidence" value="ECO:0007669"/>
    <property type="project" value="InterPro"/>
</dbReference>
<protein>
    <recommendedName>
        <fullName evidence="5">Zn(2)-C6 fungal-type domain-containing protein</fullName>
    </recommendedName>
</protein>
<keyword evidence="7" id="KW-1185">Reference proteome</keyword>
<evidence type="ECO:0000313" key="7">
    <source>
        <dbReference type="Proteomes" id="UP000094020"/>
    </source>
</evidence>
<comment type="subcellular location">
    <subcellularLocation>
        <location evidence="1">Nucleus</location>
    </subcellularLocation>
</comment>